<name>A0A0L0FHU0_9EUKA</name>
<reference evidence="1 2" key="1">
    <citation type="submission" date="2011-02" db="EMBL/GenBank/DDBJ databases">
        <title>The Genome Sequence of Sphaeroforma arctica JP610.</title>
        <authorList>
            <consortium name="The Broad Institute Genome Sequencing Platform"/>
            <person name="Russ C."/>
            <person name="Cuomo C."/>
            <person name="Young S.K."/>
            <person name="Zeng Q."/>
            <person name="Gargeya S."/>
            <person name="Alvarado L."/>
            <person name="Berlin A."/>
            <person name="Chapman S.B."/>
            <person name="Chen Z."/>
            <person name="Freedman E."/>
            <person name="Gellesch M."/>
            <person name="Goldberg J."/>
            <person name="Griggs A."/>
            <person name="Gujja S."/>
            <person name="Heilman E."/>
            <person name="Heiman D."/>
            <person name="Howarth C."/>
            <person name="Mehta T."/>
            <person name="Neiman D."/>
            <person name="Pearson M."/>
            <person name="Roberts A."/>
            <person name="Saif S."/>
            <person name="Shea T."/>
            <person name="Shenoy N."/>
            <person name="Sisk P."/>
            <person name="Stolte C."/>
            <person name="Sykes S."/>
            <person name="White J."/>
            <person name="Yandava C."/>
            <person name="Burger G."/>
            <person name="Gray M.W."/>
            <person name="Holland P.W.H."/>
            <person name="King N."/>
            <person name="Lang F.B.F."/>
            <person name="Roger A.J."/>
            <person name="Ruiz-Trillo I."/>
            <person name="Haas B."/>
            <person name="Nusbaum C."/>
            <person name="Birren B."/>
        </authorList>
    </citation>
    <scope>NUCLEOTIDE SEQUENCE [LARGE SCALE GENOMIC DNA]</scope>
    <source>
        <strain evidence="1 2">JP610</strain>
    </source>
</reference>
<dbReference type="AlphaFoldDB" id="A0A0L0FHU0"/>
<gene>
    <name evidence="1" type="ORF">SARC_11904</name>
</gene>
<dbReference type="GeneID" id="25912408"/>
<dbReference type="EMBL" id="KQ243542">
    <property type="protein sequence ID" value="KNC75573.1"/>
    <property type="molecule type" value="Genomic_DNA"/>
</dbReference>
<sequence length="60" mass="6581">MYPIRSAASLFISAHTCTAALHEHSPDADLRFKRRSSTGKMKRKFTLSSIFPGQSVGVKG</sequence>
<organism evidence="1 2">
    <name type="scientific">Sphaeroforma arctica JP610</name>
    <dbReference type="NCBI Taxonomy" id="667725"/>
    <lineage>
        <taxon>Eukaryota</taxon>
        <taxon>Ichthyosporea</taxon>
        <taxon>Ichthyophonida</taxon>
        <taxon>Sphaeroforma</taxon>
    </lineage>
</organism>
<feature type="non-terminal residue" evidence="1">
    <location>
        <position position="60"/>
    </location>
</feature>
<accession>A0A0L0FHU0</accession>
<evidence type="ECO:0000313" key="2">
    <source>
        <dbReference type="Proteomes" id="UP000054560"/>
    </source>
</evidence>
<proteinExistence type="predicted"/>
<dbReference type="Proteomes" id="UP000054560">
    <property type="component" value="Unassembled WGS sequence"/>
</dbReference>
<keyword evidence="2" id="KW-1185">Reference proteome</keyword>
<dbReference type="RefSeq" id="XP_014149475.1">
    <property type="nucleotide sequence ID" value="XM_014294000.1"/>
</dbReference>
<protein>
    <submittedName>
        <fullName evidence="1">Uncharacterized protein</fullName>
    </submittedName>
</protein>
<evidence type="ECO:0000313" key="1">
    <source>
        <dbReference type="EMBL" id="KNC75573.1"/>
    </source>
</evidence>